<sequence>MAVLPNPSTGQADAPATLGNRMSSLETLTVHGLGRVAEPYRDIVPPIHLASTFERAADGSYPGGRVYARDASPAYIEAEEVLRQLDGGTQALLFASGHAAASAVLQALEPGDRVLAPQSMYWALRKWLLDLAEHGRIQLAFYDNADIADVERQLAAAPTRLLWVETPANPTWELTDIRAAAALARQHGAMTLVDSTVATPVLCQPLALGADIALHSATKYLNGHSDVVAGALVTREDSPLWQRIRVMRNLGGAILGPFEAWLLLRGMRTLHLRVRAACANALQLATELAQHPAIAQVLYPGLPSHPQHATAVAQMNGGFGGMLSIRLRDGEARARDVAARVQVFKRATSLGSVESLIEHRASVEGPGSRCPTDLLRLSVGIEPVADLLADLTQALGD</sequence>
<evidence type="ECO:0000256" key="5">
    <source>
        <dbReference type="RuleBase" id="RU362118"/>
    </source>
</evidence>
<dbReference type="AlphaFoldDB" id="A0A235F1Z7"/>
<dbReference type="InterPro" id="IPR015422">
    <property type="entry name" value="PyrdxlP-dep_Trfase_small"/>
</dbReference>
<dbReference type="Gene3D" id="3.40.640.10">
    <property type="entry name" value="Type I PLP-dependent aspartate aminotransferase-like (Major domain)"/>
    <property type="match status" value="1"/>
</dbReference>
<evidence type="ECO:0000256" key="3">
    <source>
        <dbReference type="ARBA" id="ARBA00022898"/>
    </source>
</evidence>
<dbReference type="FunFam" id="3.40.640.10:FF:000046">
    <property type="entry name" value="Cystathionine gamma-lyase"/>
    <property type="match status" value="1"/>
</dbReference>
<dbReference type="SUPFAM" id="SSF53383">
    <property type="entry name" value="PLP-dependent transferases"/>
    <property type="match status" value="1"/>
</dbReference>
<dbReference type="InterPro" id="IPR015424">
    <property type="entry name" value="PyrdxlP-dep_Trfase"/>
</dbReference>
<evidence type="ECO:0000313" key="7">
    <source>
        <dbReference type="Proteomes" id="UP000215181"/>
    </source>
</evidence>
<keyword evidence="7" id="KW-1185">Reference proteome</keyword>
<dbReference type="GO" id="GO:0004123">
    <property type="term" value="F:cystathionine gamma-lyase activity"/>
    <property type="evidence" value="ECO:0007669"/>
    <property type="project" value="TreeGrafter"/>
</dbReference>
<dbReference type="Pfam" id="PF01053">
    <property type="entry name" value="Cys_Met_Meta_PP"/>
    <property type="match status" value="1"/>
</dbReference>
<evidence type="ECO:0000256" key="4">
    <source>
        <dbReference type="PIRSR" id="PIRSR001434-2"/>
    </source>
</evidence>
<dbReference type="InterPro" id="IPR000277">
    <property type="entry name" value="Cys/Met-Metab_PyrdxlP-dep_enz"/>
</dbReference>
<dbReference type="GO" id="GO:0030170">
    <property type="term" value="F:pyridoxal phosphate binding"/>
    <property type="evidence" value="ECO:0007669"/>
    <property type="project" value="InterPro"/>
</dbReference>
<comment type="similarity">
    <text evidence="2 5">Belongs to the trans-sulfuration enzymes family.</text>
</comment>
<dbReference type="InterPro" id="IPR015421">
    <property type="entry name" value="PyrdxlP-dep_Trfase_major"/>
</dbReference>
<comment type="cofactor">
    <cofactor evidence="1 5">
        <name>pyridoxal 5'-phosphate</name>
        <dbReference type="ChEBI" id="CHEBI:597326"/>
    </cofactor>
</comment>
<feature type="modified residue" description="N6-(pyridoxal phosphate)lysine" evidence="4">
    <location>
        <position position="219"/>
    </location>
</feature>
<gene>
    <name evidence="6" type="ORF">CGK74_03545</name>
</gene>
<dbReference type="Gene3D" id="3.90.1150.10">
    <property type="entry name" value="Aspartate Aminotransferase, domain 1"/>
    <property type="match status" value="1"/>
</dbReference>
<name>A0A235F1Z7_9RHOO</name>
<accession>A0A235F1Z7</accession>
<dbReference type="PANTHER" id="PTHR11808">
    <property type="entry name" value="TRANS-SULFURATION ENZYME FAMILY MEMBER"/>
    <property type="match status" value="1"/>
</dbReference>
<dbReference type="PROSITE" id="PS00868">
    <property type="entry name" value="CYS_MET_METAB_PP"/>
    <property type="match status" value="1"/>
</dbReference>
<evidence type="ECO:0000256" key="2">
    <source>
        <dbReference type="ARBA" id="ARBA00009077"/>
    </source>
</evidence>
<dbReference type="EMBL" id="NOIH01000003">
    <property type="protein sequence ID" value="OYD55282.1"/>
    <property type="molecule type" value="Genomic_DNA"/>
</dbReference>
<dbReference type="GO" id="GO:0019343">
    <property type="term" value="P:cysteine biosynthetic process via cystathionine"/>
    <property type="evidence" value="ECO:0007669"/>
    <property type="project" value="TreeGrafter"/>
</dbReference>
<proteinExistence type="inferred from homology"/>
<organism evidence="6 7">
    <name type="scientific">Thauera propionica</name>
    <dbReference type="NCBI Taxonomy" id="2019431"/>
    <lineage>
        <taxon>Bacteria</taxon>
        <taxon>Pseudomonadati</taxon>
        <taxon>Pseudomonadota</taxon>
        <taxon>Betaproteobacteria</taxon>
        <taxon>Rhodocyclales</taxon>
        <taxon>Zoogloeaceae</taxon>
        <taxon>Thauera</taxon>
    </lineage>
</organism>
<reference evidence="6 7" key="1">
    <citation type="submission" date="2017-07" db="EMBL/GenBank/DDBJ databases">
        <title>Thauera sp. KNDSS-Mac4 genome sequence and assembly.</title>
        <authorList>
            <person name="Mayilraj S."/>
        </authorList>
    </citation>
    <scope>NUCLEOTIDE SEQUENCE [LARGE SCALE GENOMIC DNA]</scope>
    <source>
        <strain evidence="6 7">KNDSS-Mac4</strain>
    </source>
</reference>
<dbReference type="PIRSF" id="PIRSF001434">
    <property type="entry name" value="CGS"/>
    <property type="match status" value="1"/>
</dbReference>
<keyword evidence="3 4" id="KW-0663">Pyridoxal phosphate</keyword>
<protein>
    <submittedName>
        <fullName evidence="6">Cystathionine gamma-synthase</fullName>
    </submittedName>
</protein>
<dbReference type="GO" id="GO:0003962">
    <property type="term" value="F:cystathionine gamma-synthase activity"/>
    <property type="evidence" value="ECO:0007669"/>
    <property type="project" value="TreeGrafter"/>
</dbReference>
<dbReference type="PANTHER" id="PTHR11808:SF15">
    <property type="entry name" value="CYSTATHIONINE GAMMA-LYASE"/>
    <property type="match status" value="1"/>
</dbReference>
<dbReference type="InterPro" id="IPR054542">
    <property type="entry name" value="Cys_met_metab_PP"/>
</dbReference>
<dbReference type="GO" id="GO:0019346">
    <property type="term" value="P:transsulfuration"/>
    <property type="evidence" value="ECO:0007669"/>
    <property type="project" value="InterPro"/>
</dbReference>
<dbReference type="GO" id="GO:0005737">
    <property type="term" value="C:cytoplasm"/>
    <property type="evidence" value="ECO:0007669"/>
    <property type="project" value="TreeGrafter"/>
</dbReference>
<evidence type="ECO:0000313" key="6">
    <source>
        <dbReference type="EMBL" id="OYD55282.1"/>
    </source>
</evidence>
<dbReference type="Proteomes" id="UP000215181">
    <property type="component" value="Unassembled WGS sequence"/>
</dbReference>
<evidence type="ECO:0000256" key="1">
    <source>
        <dbReference type="ARBA" id="ARBA00001933"/>
    </source>
</evidence>
<comment type="caution">
    <text evidence="6">The sequence shown here is derived from an EMBL/GenBank/DDBJ whole genome shotgun (WGS) entry which is preliminary data.</text>
</comment>
<dbReference type="OrthoDB" id="9805807at2"/>